<name>A0ABU5EHE9_9PROT</name>
<dbReference type="PANTHER" id="PTHR21013:SF10">
    <property type="entry name" value="ATP SYNTHASE MITOCHONDRIAL F1 COMPLEX ASSEMBLY FACTOR 2"/>
    <property type="match status" value="1"/>
</dbReference>
<proteinExistence type="inferred from homology"/>
<dbReference type="InterPro" id="IPR023335">
    <property type="entry name" value="ATP12_ortho_dom_sf"/>
</dbReference>
<protein>
    <submittedName>
        <fullName evidence="4">ATP12 family protein</fullName>
    </submittedName>
</protein>
<organism evidence="4 5">
    <name type="scientific">Dongia soli</name>
    <dbReference type="NCBI Taxonomy" id="600628"/>
    <lineage>
        <taxon>Bacteria</taxon>
        <taxon>Pseudomonadati</taxon>
        <taxon>Pseudomonadota</taxon>
        <taxon>Alphaproteobacteria</taxon>
        <taxon>Rhodospirillales</taxon>
        <taxon>Dongiaceae</taxon>
        <taxon>Dongia</taxon>
    </lineage>
</organism>
<keyword evidence="2" id="KW-0809">Transit peptide</keyword>
<evidence type="ECO:0000256" key="2">
    <source>
        <dbReference type="ARBA" id="ARBA00022946"/>
    </source>
</evidence>
<dbReference type="InterPro" id="IPR042272">
    <property type="entry name" value="ATP12_ATP_synth-F1-assembly_N"/>
</dbReference>
<comment type="caution">
    <text evidence="4">The sequence shown here is derived from an EMBL/GenBank/DDBJ whole genome shotgun (WGS) entry which is preliminary data.</text>
</comment>
<dbReference type="RefSeq" id="WP_320510924.1">
    <property type="nucleotide sequence ID" value="NZ_JAXCLW010000015.1"/>
</dbReference>
<dbReference type="EMBL" id="JAXCLW010000015">
    <property type="protein sequence ID" value="MDY0885853.1"/>
    <property type="molecule type" value="Genomic_DNA"/>
</dbReference>
<dbReference type="SUPFAM" id="SSF160909">
    <property type="entry name" value="ATP12-like"/>
    <property type="match status" value="1"/>
</dbReference>
<evidence type="ECO:0000256" key="3">
    <source>
        <dbReference type="ARBA" id="ARBA00023186"/>
    </source>
</evidence>
<evidence type="ECO:0000256" key="1">
    <source>
        <dbReference type="ARBA" id="ARBA00008231"/>
    </source>
</evidence>
<reference evidence="4 5" key="1">
    <citation type="journal article" date="2016" name="Antonie Van Leeuwenhoek">
        <title>Dongia soli sp. nov., isolated from soil from Dokdo, Korea.</title>
        <authorList>
            <person name="Kim D.U."/>
            <person name="Lee H."/>
            <person name="Kim H."/>
            <person name="Kim S.G."/>
            <person name="Ka J.O."/>
        </authorList>
    </citation>
    <scope>NUCLEOTIDE SEQUENCE [LARGE SCALE GENOMIC DNA]</scope>
    <source>
        <strain evidence="4 5">D78</strain>
    </source>
</reference>
<sequence>MISEAPRRFYRDVTVQRGDDGWQIALDGKLLRSPAKAPLVLPSEALAQAIQAEWDGQAERIQPRSMPMMQLVSTSVDRVIPNRAQIVTDITAYAASDLICYRAEAPEELVRRQEEHWQALTDWASHRFDVSLRTTTGIMAVEQSAQSLAIFARIVDQLDPWRLTALANVTTTAGSLVIALALLEGRLTPETAVSAAQLDELYQAERWGEDAEAGARRQGQAREIADAARFVTLLDNSARHE</sequence>
<comment type="similarity">
    <text evidence="1">Belongs to the ATP12 family.</text>
</comment>
<dbReference type="Proteomes" id="UP001279642">
    <property type="component" value="Unassembled WGS sequence"/>
</dbReference>
<evidence type="ECO:0000313" key="4">
    <source>
        <dbReference type="EMBL" id="MDY0885853.1"/>
    </source>
</evidence>
<dbReference type="InterPro" id="IPR011419">
    <property type="entry name" value="ATP12_ATP_synth-F1-assembly"/>
</dbReference>
<keyword evidence="5" id="KW-1185">Reference proteome</keyword>
<keyword evidence="3" id="KW-0143">Chaperone</keyword>
<accession>A0ABU5EHE9</accession>
<dbReference type="PANTHER" id="PTHR21013">
    <property type="entry name" value="ATP SYNTHASE MITOCHONDRIAL F1 COMPLEX ASSEMBLY FACTOR 2/ATP12 PROTEIN, MITOCHONDRIAL PRECURSOR"/>
    <property type="match status" value="1"/>
</dbReference>
<dbReference type="Pfam" id="PF07542">
    <property type="entry name" value="ATP12"/>
    <property type="match status" value="1"/>
</dbReference>
<dbReference type="Gene3D" id="3.30.2180.10">
    <property type="entry name" value="ATP12-like"/>
    <property type="match status" value="1"/>
</dbReference>
<gene>
    <name evidence="4" type="ORF">SMD27_23655</name>
</gene>
<evidence type="ECO:0000313" key="5">
    <source>
        <dbReference type="Proteomes" id="UP001279642"/>
    </source>
</evidence>
<dbReference type="Gene3D" id="1.10.3580.10">
    <property type="entry name" value="ATP12 ATPase"/>
    <property type="match status" value="1"/>
</dbReference>